<keyword evidence="2" id="KW-1185">Reference proteome</keyword>
<protein>
    <submittedName>
        <fullName evidence="1">Uncharacterized protein</fullName>
    </submittedName>
</protein>
<dbReference type="AlphaFoldDB" id="A0A367J4S1"/>
<organism evidence="1 2">
    <name type="scientific">Rhizopus azygosporus</name>
    <name type="common">Rhizopus microsporus var. azygosporus</name>
    <dbReference type="NCBI Taxonomy" id="86630"/>
    <lineage>
        <taxon>Eukaryota</taxon>
        <taxon>Fungi</taxon>
        <taxon>Fungi incertae sedis</taxon>
        <taxon>Mucoromycota</taxon>
        <taxon>Mucoromycotina</taxon>
        <taxon>Mucoromycetes</taxon>
        <taxon>Mucorales</taxon>
        <taxon>Mucorineae</taxon>
        <taxon>Rhizopodaceae</taxon>
        <taxon>Rhizopus</taxon>
    </lineage>
</organism>
<gene>
    <name evidence="1" type="ORF">CU097_004593</name>
</gene>
<accession>A0A367J4S1</accession>
<dbReference type="OrthoDB" id="2232122at2759"/>
<reference evidence="1 2" key="1">
    <citation type="journal article" date="2018" name="G3 (Bethesda)">
        <title>Phylogenetic and Phylogenomic Definition of Rhizopus Species.</title>
        <authorList>
            <person name="Gryganskyi A.P."/>
            <person name="Golan J."/>
            <person name="Dolatabadi S."/>
            <person name="Mondo S."/>
            <person name="Robb S."/>
            <person name="Idnurm A."/>
            <person name="Muszewska A."/>
            <person name="Steczkiewicz K."/>
            <person name="Masonjones S."/>
            <person name="Liao H.L."/>
            <person name="Gajdeczka M.T."/>
            <person name="Anike F."/>
            <person name="Vuek A."/>
            <person name="Anishchenko I.M."/>
            <person name="Voigt K."/>
            <person name="de Hoog G.S."/>
            <person name="Smith M.E."/>
            <person name="Heitman J."/>
            <person name="Vilgalys R."/>
            <person name="Stajich J.E."/>
        </authorList>
    </citation>
    <scope>NUCLEOTIDE SEQUENCE [LARGE SCALE GENOMIC DNA]</scope>
    <source>
        <strain evidence="1 2">CBS 357.93</strain>
    </source>
</reference>
<name>A0A367J4S1_RHIAZ</name>
<proteinExistence type="predicted"/>
<dbReference type="EMBL" id="PJQL01002236">
    <property type="protein sequence ID" value="RCH84905.1"/>
    <property type="molecule type" value="Genomic_DNA"/>
</dbReference>
<comment type="caution">
    <text evidence="1">The sequence shown here is derived from an EMBL/GenBank/DDBJ whole genome shotgun (WGS) entry which is preliminary data.</text>
</comment>
<sequence length="115" mass="13225">MFEEYASAVNVLGLEQVIERDDTAKIPENINLMRYCVDMYDQEFMVKHLKYKKINRLAQITRLTTVTMVMASGVETRLLYLGGQSQYLHTSASLLSIKSRKPFECMASIAYLPHN</sequence>
<evidence type="ECO:0000313" key="1">
    <source>
        <dbReference type="EMBL" id="RCH84905.1"/>
    </source>
</evidence>
<evidence type="ECO:0000313" key="2">
    <source>
        <dbReference type="Proteomes" id="UP000252139"/>
    </source>
</evidence>
<dbReference type="Proteomes" id="UP000252139">
    <property type="component" value="Unassembled WGS sequence"/>
</dbReference>